<proteinExistence type="predicted"/>
<dbReference type="Pfam" id="PF14559">
    <property type="entry name" value="TPR_19"/>
    <property type="match status" value="1"/>
</dbReference>
<evidence type="ECO:0000313" key="3">
    <source>
        <dbReference type="Proteomes" id="UP000249799"/>
    </source>
</evidence>
<evidence type="ECO:0000313" key="2">
    <source>
        <dbReference type="EMBL" id="AWV89166.1"/>
    </source>
</evidence>
<dbReference type="Gene3D" id="1.25.40.10">
    <property type="entry name" value="Tetratricopeptide repeat domain"/>
    <property type="match status" value="2"/>
</dbReference>
<evidence type="ECO:0000256" key="1">
    <source>
        <dbReference type="SAM" id="MobiDB-lite"/>
    </source>
</evidence>
<organism evidence="2 3">
    <name type="scientific">Bradymonas sediminis</name>
    <dbReference type="NCBI Taxonomy" id="1548548"/>
    <lineage>
        <taxon>Bacteria</taxon>
        <taxon>Deltaproteobacteria</taxon>
        <taxon>Bradymonadales</taxon>
        <taxon>Bradymonadaceae</taxon>
        <taxon>Bradymonas</taxon>
    </lineage>
</organism>
<accession>A0A2Z4FKB9</accession>
<gene>
    <name evidence="2" type="ORF">DN745_07370</name>
</gene>
<dbReference type="SUPFAM" id="SSF48452">
    <property type="entry name" value="TPR-like"/>
    <property type="match status" value="4"/>
</dbReference>
<dbReference type="EMBL" id="CP030032">
    <property type="protein sequence ID" value="AWV89166.1"/>
    <property type="molecule type" value="Genomic_DNA"/>
</dbReference>
<dbReference type="SMART" id="SM00028">
    <property type="entry name" value="TPR"/>
    <property type="match status" value="5"/>
</dbReference>
<sequence length="1212" mass="133158">MQKSPPNPQFNELLAALPNSEAALLERARVLQAQGDLAGAAELLRRANDRCPTPAIDAALQASQRQNAESDADPVTQELDELEVTTLESQSLELNAFERPDELDDSDIFAGGSFDSLSSLEPADDSPTYAEGEHVETDELQHKSIDPGANDESVNELLVDLGLPVAAQDEDDYNATRTIVGRIDDALGIQRDDLLADDSEFAQRDFYGGPEFDAAPDFDAEPLNAADFLDADEDVFLEQDTAPRPAAHIPSSDAFGDDDLEWDDGGEDEWDDVADTQFQMQMPLNPPVATPALSEPAADWRLGNDARAYDSDTASGADEVDAIELDPFQIPDRSASRPAQHRRTDRLFAVDAQRPIPAPKRAPELSANASPGEHLRTATAKAEPKVTLRNQAIPSQRSAIPPKMRKYALPMVAALLLLGVIAGGVMVGSESSAAADAIQEQIAQGKAQTALDTYQNYLNGERILSEAIDTHGPMGASIDGVLSGFGMMGAAEKARGEALAELVHLRAMIEYRYEYYNTRDSEETARRAEALAPGNPNLNIARAYQMLSKSHYTQAIALLGQTRKSAPNSDNATIALIHAQLAAGDVESASMATLPIRAKGAPSVHEHYLLGMVDLALGKAVPADARFRHILTTLSPTHISARIKRSQSVRQTEEPKALEEATELLKDILEERAEQSSPLQLAKAHNAMAEVEMRQKNLAKAEEHNQQAIKTIPQRSVVYTPMVELFIHDGRLEKALQLIKDAEDAGVSSTALLLQRAELYRLTARFEMAIKTIESAELRSAEALWKKGLAYRDMNRPDQAAKDFATALKMDEKFAPARASSLLLAELAQSRERTTLEKPFERVLKNNPKHPSVLHDGALALLHIAQTSRAPEAPLARAKKMLDDALEYGGNPAVIHYTLCEYARLKQDEQAAIDYCDAAQKNNPRYLPGVLSAAKLHLKRDKQEDAFFERISRDFPNDPRVSQYHALHWLNQYDTAKAEAAINRWAGTPAATSSLHLFAEGRLAFSQQKYTAALGYFERASKQSPNEANAAVYFAQTLSNLGEHDRAEAILKPALDDIEWGPAAWVVFGQIRREQSRVRDASQNLAIAGRKLKETIASKYWITQHHLQTAMTYAARYDGAHRLVERELQRASDNGDPDDPALNLAWSRYHLAQRRPNQEAALKALQRATDRQPSHCGALKALKTLYNNMDGFDDADATAKLDAQISQYHCEG</sequence>
<feature type="region of interest" description="Disordered" evidence="1">
    <location>
        <begin position="243"/>
        <end position="268"/>
    </location>
</feature>
<dbReference type="Proteomes" id="UP000249799">
    <property type="component" value="Chromosome"/>
</dbReference>
<dbReference type="PANTHER" id="PTHR12558">
    <property type="entry name" value="CELL DIVISION CYCLE 16,23,27"/>
    <property type="match status" value="1"/>
</dbReference>
<keyword evidence="3" id="KW-1185">Reference proteome</keyword>
<feature type="region of interest" description="Disordered" evidence="1">
    <location>
        <begin position="108"/>
        <end position="148"/>
    </location>
</feature>
<dbReference type="RefSeq" id="WP_111333449.1">
    <property type="nucleotide sequence ID" value="NZ_CP030032.1"/>
</dbReference>
<dbReference type="InterPro" id="IPR019734">
    <property type="entry name" value="TPR_rpt"/>
</dbReference>
<dbReference type="PANTHER" id="PTHR12558:SF13">
    <property type="entry name" value="CELL DIVISION CYCLE PROTEIN 27 HOMOLOG"/>
    <property type="match status" value="1"/>
</dbReference>
<feature type="compositionally biased region" description="Basic and acidic residues" evidence="1">
    <location>
        <begin position="131"/>
        <end position="145"/>
    </location>
</feature>
<feature type="region of interest" description="Disordered" evidence="1">
    <location>
        <begin position="358"/>
        <end position="382"/>
    </location>
</feature>
<feature type="compositionally biased region" description="Acidic residues" evidence="1">
    <location>
        <begin position="255"/>
        <end position="268"/>
    </location>
</feature>
<dbReference type="AlphaFoldDB" id="A0A2Z4FKB9"/>
<dbReference type="Pfam" id="PF13432">
    <property type="entry name" value="TPR_16"/>
    <property type="match status" value="2"/>
</dbReference>
<dbReference type="PROSITE" id="PS50005">
    <property type="entry name" value="TPR"/>
    <property type="match status" value="2"/>
</dbReference>
<dbReference type="InterPro" id="IPR011990">
    <property type="entry name" value="TPR-like_helical_dom_sf"/>
</dbReference>
<name>A0A2Z4FKB9_9DELT</name>
<dbReference type="GO" id="GO:0051301">
    <property type="term" value="P:cell division"/>
    <property type="evidence" value="ECO:0007669"/>
    <property type="project" value="TreeGrafter"/>
</dbReference>
<dbReference type="KEGG" id="bsed:DN745_07370"/>
<reference evidence="2 3" key="1">
    <citation type="submission" date="2018-06" db="EMBL/GenBank/DDBJ databases">
        <title>Lujinxingia sediminis gen. nov. sp. nov., a new facultative anaerobic member of the class Deltaproteobacteria, and proposal of Lujinxingaceae fam. nov.</title>
        <authorList>
            <person name="Guo L.-Y."/>
            <person name="Li C.-M."/>
            <person name="Wang S."/>
            <person name="Du Z.-J."/>
        </authorList>
    </citation>
    <scope>NUCLEOTIDE SEQUENCE [LARGE SCALE GENOMIC DNA]</scope>
    <source>
        <strain evidence="2 3">FA350</strain>
    </source>
</reference>
<protein>
    <submittedName>
        <fullName evidence="2">Uncharacterized protein</fullName>
    </submittedName>
</protein>
<dbReference type="OrthoDB" id="220004at2"/>